<dbReference type="GO" id="GO:0005737">
    <property type="term" value="C:cytoplasm"/>
    <property type="evidence" value="ECO:0007669"/>
    <property type="project" value="TreeGrafter"/>
</dbReference>
<keyword evidence="5 8" id="KW-0413">Isomerase</keyword>
<gene>
    <name evidence="8" type="ORF">BV898_01312</name>
</gene>
<dbReference type="InterPro" id="IPR029000">
    <property type="entry name" value="Cyclophilin-like_dom_sf"/>
</dbReference>
<dbReference type="InterPro" id="IPR002130">
    <property type="entry name" value="Cyclophilin-type_PPIase_dom"/>
</dbReference>
<feature type="compositionally biased region" description="Basic and acidic residues" evidence="6">
    <location>
        <begin position="391"/>
        <end position="408"/>
    </location>
</feature>
<evidence type="ECO:0000256" key="4">
    <source>
        <dbReference type="ARBA" id="ARBA00023110"/>
    </source>
</evidence>
<dbReference type="GO" id="GO:0003755">
    <property type="term" value="F:peptidyl-prolyl cis-trans isomerase activity"/>
    <property type="evidence" value="ECO:0007669"/>
    <property type="project" value="UniProtKB-KW"/>
</dbReference>
<dbReference type="Pfam" id="PF00160">
    <property type="entry name" value="Pro_isomerase"/>
    <property type="match status" value="1"/>
</dbReference>
<dbReference type="PANTHER" id="PTHR11071:SF561">
    <property type="entry name" value="PEPTIDYL-PROLYL CIS-TRANS ISOMERASE D-RELATED"/>
    <property type="match status" value="1"/>
</dbReference>
<organism evidence="8 9">
    <name type="scientific">Hypsibius exemplaris</name>
    <name type="common">Freshwater tardigrade</name>
    <dbReference type="NCBI Taxonomy" id="2072580"/>
    <lineage>
        <taxon>Eukaryota</taxon>
        <taxon>Metazoa</taxon>
        <taxon>Ecdysozoa</taxon>
        <taxon>Tardigrada</taxon>
        <taxon>Eutardigrada</taxon>
        <taxon>Parachela</taxon>
        <taxon>Hypsibioidea</taxon>
        <taxon>Hypsibiidae</taxon>
        <taxon>Hypsibius</taxon>
    </lineage>
</organism>
<dbReference type="Gene3D" id="2.40.100.10">
    <property type="entry name" value="Cyclophilin-like"/>
    <property type="match status" value="1"/>
</dbReference>
<dbReference type="EMBL" id="MTYJ01000005">
    <property type="protein sequence ID" value="OQV24720.1"/>
    <property type="molecule type" value="Genomic_DNA"/>
</dbReference>
<dbReference type="PANTHER" id="PTHR11071">
    <property type="entry name" value="PEPTIDYL-PROLYL CIS-TRANS ISOMERASE"/>
    <property type="match status" value="1"/>
</dbReference>
<accession>A0A1W0XBA8</accession>
<dbReference type="SUPFAM" id="SSF50891">
    <property type="entry name" value="Cyclophilin-like"/>
    <property type="match status" value="1"/>
</dbReference>
<evidence type="ECO:0000256" key="2">
    <source>
        <dbReference type="ARBA" id="ARBA00007365"/>
    </source>
</evidence>
<comment type="catalytic activity">
    <reaction evidence="1">
        <text>[protein]-peptidylproline (omega=180) = [protein]-peptidylproline (omega=0)</text>
        <dbReference type="Rhea" id="RHEA:16237"/>
        <dbReference type="Rhea" id="RHEA-COMP:10747"/>
        <dbReference type="Rhea" id="RHEA-COMP:10748"/>
        <dbReference type="ChEBI" id="CHEBI:83833"/>
        <dbReference type="ChEBI" id="CHEBI:83834"/>
        <dbReference type="EC" id="5.2.1.8"/>
    </reaction>
</comment>
<dbReference type="OrthoDB" id="10066383at2759"/>
<dbReference type="FunFam" id="2.40.100.10:FF:000022">
    <property type="entry name" value="Peptidyl-prolyl cis-trans isomerase CYP95"/>
    <property type="match status" value="1"/>
</dbReference>
<feature type="compositionally biased region" description="Basic and acidic residues" evidence="6">
    <location>
        <begin position="421"/>
        <end position="430"/>
    </location>
</feature>
<comment type="caution">
    <text evidence="8">The sequence shown here is derived from an EMBL/GenBank/DDBJ whole genome shotgun (WGS) entry which is preliminary data.</text>
</comment>
<feature type="compositionally biased region" description="Polar residues" evidence="6">
    <location>
        <begin position="432"/>
        <end position="452"/>
    </location>
</feature>
<dbReference type="PROSITE" id="PS00170">
    <property type="entry name" value="CSA_PPIASE_1"/>
    <property type="match status" value="1"/>
</dbReference>
<feature type="compositionally biased region" description="Basic and acidic residues" evidence="6">
    <location>
        <begin position="368"/>
        <end position="380"/>
    </location>
</feature>
<evidence type="ECO:0000259" key="7">
    <source>
        <dbReference type="PROSITE" id="PS50072"/>
    </source>
</evidence>
<evidence type="ECO:0000256" key="3">
    <source>
        <dbReference type="ARBA" id="ARBA00013194"/>
    </source>
</evidence>
<comment type="similarity">
    <text evidence="2">Belongs to the cyclophilin-type PPIase family.</text>
</comment>
<dbReference type="Proteomes" id="UP000192578">
    <property type="component" value="Unassembled WGS sequence"/>
</dbReference>
<evidence type="ECO:0000256" key="1">
    <source>
        <dbReference type="ARBA" id="ARBA00000971"/>
    </source>
</evidence>
<feature type="compositionally biased region" description="Basic residues" evidence="6">
    <location>
        <begin position="491"/>
        <end position="504"/>
    </location>
</feature>
<dbReference type="AlphaFoldDB" id="A0A1W0XBA8"/>
<keyword evidence="9" id="KW-1185">Reference proteome</keyword>
<dbReference type="GO" id="GO:0016018">
    <property type="term" value="F:cyclosporin A binding"/>
    <property type="evidence" value="ECO:0007669"/>
    <property type="project" value="TreeGrafter"/>
</dbReference>
<evidence type="ECO:0000256" key="5">
    <source>
        <dbReference type="ARBA" id="ARBA00023235"/>
    </source>
</evidence>
<feature type="region of interest" description="Disordered" evidence="6">
    <location>
        <begin position="186"/>
        <end position="216"/>
    </location>
</feature>
<feature type="compositionally biased region" description="Basic residues" evidence="6">
    <location>
        <begin position="191"/>
        <end position="200"/>
    </location>
</feature>
<keyword evidence="4" id="KW-0697">Rotamase</keyword>
<protein>
    <recommendedName>
        <fullName evidence="3">peptidylprolyl isomerase</fullName>
        <ecNumber evidence="3">5.2.1.8</ecNumber>
    </recommendedName>
</protein>
<dbReference type="InterPro" id="IPR020892">
    <property type="entry name" value="Cyclophilin-type_PPIase_CS"/>
</dbReference>
<proteinExistence type="inferred from homology"/>
<dbReference type="GO" id="GO:0006457">
    <property type="term" value="P:protein folding"/>
    <property type="evidence" value="ECO:0007669"/>
    <property type="project" value="InterPro"/>
</dbReference>
<evidence type="ECO:0000256" key="6">
    <source>
        <dbReference type="SAM" id="MobiDB-lite"/>
    </source>
</evidence>
<evidence type="ECO:0000313" key="8">
    <source>
        <dbReference type="EMBL" id="OQV24720.1"/>
    </source>
</evidence>
<sequence length="529" mass="58634">MPSKEGGHLRKRCYLDVAIGDGPAGRIVIECYDDIVPRTAENFRGICTAEYGMGQSTGKKLSYVGVLFHRVIPGFMIQAGDFSAFDGTGGESIYGGKFADENFQVKHDRPYLVSMANAGKNMNGSQFFITCVPCPTLDGKHVIFGHVIAGIEVVQAIEQTKTDANDRPLVPVKIVKSGELVPVFPQGKASSKSKKKKRAKSISSSSSDSVVDLEQKREKKVKKKAAKLEKKRIKEEEELKAAQPQAYCTIRPEEIPDIPQNKFLERRSSPRPVVLSVAADTTNPKLDASTVVTSAGVRSEKDNRNTSYIRPARRDCDGIAIKGRGAVRYSRRSATPPHWQSRPVNLSFRPPPHHTANDQTRKPPGNGESKKEVGDSESQSRRNGSARKSRSPGEGRRRSHSREVDRKYRSQKKFSSSPDEPVSRQRDAKRSVSPSANEQNASKSPDTGSRSRGLTKADAGHAKEKRHSLSRERKNGSMERSLSRNRNEKSGRHHHYHHHSKRRDRSGSGSEGGGKKPSVSRDRKRRSRS</sequence>
<feature type="region of interest" description="Disordered" evidence="6">
    <location>
        <begin position="292"/>
        <end position="529"/>
    </location>
</feature>
<feature type="compositionally biased region" description="Basic and acidic residues" evidence="6">
    <location>
        <begin position="458"/>
        <end position="490"/>
    </location>
</feature>
<evidence type="ECO:0000313" key="9">
    <source>
        <dbReference type="Proteomes" id="UP000192578"/>
    </source>
</evidence>
<feature type="domain" description="PPIase cyclophilin-type" evidence="7">
    <location>
        <begin position="14"/>
        <end position="179"/>
    </location>
</feature>
<reference evidence="9" key="1">
    <citation type="submission" date="2017-01" db="EMBL/GenBank/DDBJ databases">
        <title>Comparative genomics of anhydrobiosis in the tardigrade Hypsibius dujardini.</title>
        <authorList>
            <person name="Yoshida Y."/>
            <person name="Koutsovoulos G."/>
            <person name="Laetsch D."/>
            <person name="Stevens L."/>
            <person name="Kumar S."/>
            <person name="Horikawa D."/>
            <person name="Ishino K."/>
            <person name="Komine S."/>
            <person name="Tomita M."/>
            <person name="Blaxter M."/>
            <person name="Arakawa K."/>
        </authorList>
    </citation>
    <scope>NUCLEOTIDE SEQUENCE [LARGE SCALE GENOMIC DNA]</scope>
    <source>
        <strain evidence="9">Z151</strain>
    </source>
</reference>
<dbReference type="EC" id="5.2.1.8" evidence="3"/>
<dbReference type="PRINTS" id="PR00153">
    <property type="entry name" value="CSAPPISMRASE"/>
</dbReference>
<name>A0A1W0XBA8_HYPEX</name>
<dbReference type="PROSITE" id="PS50072">
    <property type="entry name" value="CSA_PPIASE_2"/>
    <property type="match status" value="1"/>
</dbReference>